<evidence type="ECO:0000259" key="3">
    <source>
        <dbReference type="Pfam" id="PF02129"/>
    </source>
</evidence>
<evidence type="ECO:0000256" key="2">
    <source>
        <dbReference type="SAM" id="SignalP"/>
    </source>
</evidence>
<dbReference type="OrthoDB" id="9789573at2"/>
<feature type="domain" description="Xaa-Pro dipeptidyl-peptidase-like" evidence="3">
    <location>
        <begin position="162"/>
        <end position="416"/>
    </location>
</feature>
<protein>
    <submittedName>
        <fullName evidence="4">Alpha/beta fold hydrolase</fullName>
    </submittedName>
</protein>
<dbReference type="PANTHER" id="PTHR43265">
    <property type="entry name" value="ESTERASE ESTD"/>
    <property type="match status" value="1"/>
</dbReference>
<evidence type="ECO:0000313" key="4">
    <source>
        <dbReference type="EMBL" id="RPJ65431.1"/>
    </source>
</evidence>
<dbReference type="SUPFAM" id="SSF53474">
    <property type="entry name" value="alpha/beta-Hydrolases"/>
    <property type="match status" value="1"/>
</dbReference>
<dbReference type="PANTHER" id="PTHR43265:SF1">
    <property type="entry name" value="ESTERASE ESTD"/>
    <property type="match status" value="1"/>
</dbReference>
<dbReference type="Pfam" id="PF02129">
    <property type="entry name" value="Peptidase_S15"/>
    <property type="match status" value="1"/>
</dbReference>
<dbReference type="InterPro" id="IPR002471">
    <property type="entry name" value="Pept_S9_AS"/>
</dbReference>
<dbReference type="EMBL" id="RPOK01000005">
    <property type="protein sequence ID" value="RPJ65431.1"/>
    <property type="molecule type" value="Genomic_DNA"/>
</dbReference>
<accession>A0A3N5YKH1</accession>
<name>A0A3N5YKH1_9ALTE</name>
<evidence type="ECO:0000256" key="1">
    <source>
        <dbReference type="ARBA" id="ARBA00022801"/>
    </source>
</evidence>
<feature type="signal peptide" evidence="2">
    <location>
        <begin position="1"/>
        <end position="31"/>
    </location>
</feature>
<feature type="chain" id="PRO_5017967563" evidence="2">
    <location>
        <begin position="32"/>
        <end position="487"/>
    </location>
</feature>
<gene>
    <name evidence="4" type="ORF">DRW07_16135</name>
</gene>
<organism evidence="4 5">
    <name type="scientific">Alteromonas sediminis</name>
    <dbReference type="NCBI Taxonomy" id="2259342"/>
    <lineage>
        <taxon>Bacteria</taxon>
        <taxon>Pseudomonadati</taxon>
        <taxon>Pseudomonadota</taxon>
        <taxon>Gammaproteobacteria</taxon>
        <taxon>Alteromonadales</taxon>
        <taxon>Alteromonadaceae</taxon>
        <taxon>Alteromonas/Salinimonas group</taxon>
        <taxon>Alteromonas</taxon>
    </lineage>
</organism>
<keyword evidence="5" id="KW-1185">Reference proteome</keyword>
<dbReference type="GO" id="GO:0052689">
    <property type="term" value="F:carboxylic ester hydrolase activity"/>
    <property type="evidence" value="ECO:0007669"/>
    <property type="project" value="TreeGrafter"/>
</dbReference>
<evidence type="ECO:0000313" key="5">
    <source>
        <dbReference type="Proteomes" id="UP000275281"/>
    </source>
</evidence>
<proteinExistence type="predicted"/>
<dbReference type="InterPro" id="IPR029058">
    <property type="entry name" value="AB_hydrolase_fold"/>
</dbReference>
<dbReference type="AlphaFoldDB" id="A0A3N5YKH1"/>
<dbReference type="GO" id="GO:0004252">
    <property type="term" value="F:serine-type endopeptidase activity"/>
    <property type="evidence" value="ECO:0007669"/>
    <property type="project" value="InterPro"/>
</dbReference>
<dbReference type="PROSITE" id="PS00708">
    <property type="entry name" value="PRO_ENDOPEP_SER"/>
    <property type="match status" value="1"/>
</dbReference>
<dbReference type="InterPro" id="IPR000383">
    <property type="entry name" value="Xaa-Pro-like_dom"/>
</dbReference>
<dbReference type="InterPro" id="IPR053145">
    <property type="entry name" value="AB_hydrolase_Est10"/>
</dbReference>
<reference evidence="4 5" key="1">
    <citation type="submission" date="2018-11" db="EMBL/GenBank/DDBJ databases">
        <authorList>
            <person name="Ye M.-Q."/>
            <person name="Du Z.-J."/>
        </authorList>
    </citation>
    <scope>NUCLEOTIDE SEQUENCE [LARGE SCALE GENOMIC DNA]</scope>
    <source>
        <strain evidence="4 5">U0105</strain>
    </source>
</reference>
<sequence length="487" mass="52644">MSMMGATNMTPIKMIMSISLLLFCFCKQAVANSTQNSDIAGSWKGALSVSGQSVPLLFHIKPDLTATMDSPAQGATDIPVKSVTIEGQSITITIAVAQATFTGVVNSSEGTMEGHWNQGPNKLPLKLEKEKEAVKSVINRPQHPTPPYDYVVEEVTFENHTDNVTLAGTLTLPSSTGEYPAVVLITGSGPQDRDQTFMGHKTFLVIANYLTQRGIAVLRYDDRGFGQSTGRFDIATSADFAKDASAAVDYLSSHKNIAKDSIGLMGHSEGGLIAPITASKNANVDFIVLLAGPGQTGNDISVWQTKSFLQANGLSVEAAAAGSEITRALNQTVMTNTNKNELASELASAHDRTWQSFPDSIKSEIKAIGGGKLSPARIQQLSSNWMKYFLLHNPQVYLKELTIPVLAIHGAKDTQMDMEMNLSKIRAALQEQPHPLTKVEEISGVNHLFQRANSGLMSEYSQIEETMSPEVLDLVGNWVLKASTFRQ</sequence>
<dbReference type="GO" id="GO:0006508">
    <property type="term" value="P:proteolysis"/>
    <property type="evidence" value="ECO:0007669"/>
    <property type="project" value="InterPro"/>
</dbReference>
<keyword evidence="1 4" id="KW-0378">Hydrolase</keyword>
<comment type="caution">
    <text evidence="4">The sequence shown here is derived from an EMBL/GenBank/DDBJ whole genome shotgun (WGS) entry which is preliminary data.</text>
</comment>
<dbReference type="Gene3D" id="3.40.50.1820">
    <property type="entry name" value="alpha/beta hydrolase"/>
    <property type="match status" value="1"/>
</dbReference>
<keyword evidence="2" id="KW-0732">Signal</keyword>
<dbReference type="Proteomes" id="UP000275281">
    <property type="component" value="Unassembled WGS sequence"/>
</dbReference>